<comment type="caution">
    <text evidence="1">The sequence shown here is derived from an EMBL/GenBank/DDBJ whole genome shotgun (WGS) entry which is preliminary data.</text>
</comment>
<keyword evidence="2" id="KW-1185">Reference proteome</keyword>
<evidence type="ECO:0000313" key="2">
    <source>
        <dbReference type="Proteomes" id="UP000280791"/>
    </source>
</evidence>
<gene>
    <name evidence="1" type="ORF">DFR62_0960</name>
</gene>
<proteinExistence type="predicted"/>
<dbReference type="EMBL" id="RCCP01000001">
    <property type="protein sequence ID" value="RLJ90809.1"/>
    <property type="molecule type" value="Genomic_DNA"/>
</dbReference>
<reference evidence="1 2" key="1">
    <citation type="submission" date="2018-10" db="EMBL/GenBank/DDBJ databases">
        <title>Genomic Encyclopedia of Type Strains, Phase IV (KMG-IV): sequencing the most valuable type-strain genomes for metagenomic binning, comparative biology and taxonomic classification.</title>
        <authorList>
            <person name="Goeker M."/>
        </authorList>
    </citation>
    <scope>NUCLEOTIDE SEQUENCE [LARGE SCALE GENOMIC DNA]</scope>
    <source>
        <strain evidence="1 2">DSM 20549</strain>
    </source>
</reference>
<accession>A0A497YJM5</accession>
<evidence type="ECO:0000313" key="1">
    <source>
        <dbReference type="EMBL" id="RLJ90809.1"/>
    </source>
</evidence>
<protein>
    <submittedName>
        <fullName evidence="1">Uncharacterized protein</fullName>
    </submittedName>
</protein>
<organism evidence="1 2">
    <name type="scientific">Planococcus citreus</name>
    <dbReference type="NCBI Taxonomy" id="1373"/>
    <lineage>
        <taxon>Bacteria</taxon>
        <taxon>Bacillati</taxon>
        <taxon>Bacillota</taxon>
        <taxon>Bacilli</taxon>
        <taxon>Bacillales</taxon>
        <taxon>Caryophanaceae</taxon>
        <taxon>Planococcus</taxon>
    </lineage>
</organism>
<dbReference type="Proteomes" id="UP000280791">
    <property type="component" value="Unassembled WGS sequence"/>
</dbReference>
<name>A0A497YJM5_9BACL</name>
<dbReference type="AlphaFoldDB" id="A0A497YJM5"/>
<sequence>MGRVLSQRAEERGTFVSPARAIPQASAPFHSVSSFKVEDRFFSSFKVKCGNASCFVAHIIWIKESVIFSSNTCVSDAASREAIPQLAGNCLKKQFYLNTP</sequence>